<keyword evidence="7" id="KW-0175">Coiled coil</keyword>
<dbReference type="AlphaFoldDB" id="A0AAD7UFP6"/>
<evidence type="ECO:0000256" key="1">
    <source>
        <dbReference type="ARBA" id="ARBA00004123"/>
    </source>
</evidence>
<dbReference type="Gene3D" id="3.30.457.60">
    <property type="match status" value="1"/>
</dbReference>
<evidence type="ECO:0000256" key="2">
    <source>
        <dbReference type="ARBA" id="ARBA00008029"/>
    </source>
</evidence>
<comment type="caution">
    <text evidence="8">The sequence shown here is derived from an EMBL/GenBank/DDBJ whole genome shotgun (WGS) entry which is preliminary data.</text>
</comment>
<proteinExistence type="inferred from homology"/>
<feature type="coiled-coil region" evidence="7">
    <location>
        <begin position="58"/>
        <end position="126"/>
    </location>
</feature>
<accession>A0AAD7UFP6</accession>
<evidence type="ECO:0000256" key="3">
    <source>
        <dbReference type="ARBA" id="ARBA00022618"/>
    </source>
</evidence>
<dbReference type="Proteomes" id="UP001230188">
    <property type="component" value="Unassembled WGS sequence"/>
</dbReference>
<evidence type="ECO:0000256" key="6">
    <source>
        <dbReference type="ARBA" id="ARBA00023306"/>
    </source>
</evidence>
<feature type="coiled-coil region" evidence="7">
    <location>
        <begin position="217"/>
        <end position="258"/>
    </location>
</feature>
<evidence type="ECO:0000256" key="7">
    <source>
        <dbReference type="SAM" id="Coils"/>
    </source>
</evidence>
<evidence type="ECO:0000313" key="8">
    <source>
        <dbReference type="EMBL" id="KAJ8602828.1"/>
    </source>
</evidence>
<keyword evidence="3" id="KW-0132">Cell division</keyword>
<dbReference type="EMBL" id="JAQMWT010000366">
    <property type="protein sequence ID" value="KAJ8602828.1"/>
    <property type="molecule type" value="Genomic_DNA"/>
</dbReference>
<dbReference type="PANTHER" id="PTHR23168:SF0">
    <property type="entry name" value="MITOTIC SPINDLE ASSEMBLY CHECKPOINT PROTEIN MAD1"/>
    <property type="match status" value="1"/>
</dbReference>
<evidence type="ECO:0000256" key="4">
    <source>
        <dbReference type="ARBA" id="ARBA00022776"/>
    </source>
</evidence>
<organism evidence="8 9">
    <name type="scientific">Chrysophaeum taylorii</name>
    <dbReference type="NCBI Taxonomy" id="2483200"/>
    <lineage>
        <taxon>Eukaryota</taxon>
        <taxon>Sar</taxon>
        <taxon>Stramenopiles</taxon>
        <taxon>Ochrophyta</taxon>
        <taxon>Pelagophyceae</taxon>
        <taxon>Pelagomonadales</taxon>
        <taxon>Pelagomonadaceae</taxon>
        <taxon>Chrysophaeum</taxon>
    </lineage>
</organism>
<keyword evidence="4" id="KW-0498">Mitosis</keyword>
<dbReference type="GO" id="GO:0000776">
    <property type="term" value="C:kinetochore"/>
    <property type="evidence" value="ECO:0007669"/>
    <property type="project" value="TreeGrafter"/>
</dbReference>
<dbReference type="GO" id="GO:0072686">
    <property type="term" value="C:mitotic spindle"/>
    <property type="evidence" value="ECO:0007669"/>
    <property type="project" value="TreeGrafter"/>
</dbReference>
<comment type="subcellular location">
    <subcellularLocation>
        <location evidence="1">Nucleus</location>
    </subcellularLocation>
</comment>
<dbReference type="GO" id="GO:0051315">
    <property type="term" value="P:attachment of mitotic spindle microtubules to kinetochore"/>
    <property type="evidence" value="ECO:0007669"/>
    <property type="project" value="TreeGrafter"/>
</dbReference>
<dbReference type="GO" id="GO:0005635">
    <property type="term" value="C:nuclear envelope"/>
    <property type="evidence" value="ECO:0007669"/>
    <property type="project" value="TreeGrafter"/>
</dbReference>
<name>A0AAD7UFP6_9STRA</name>
<comment type="similarity">
    <text evidence="2">Belongs to the MAD1 family.</text>
</comment>
<dbReference type="PANTHER" id="PTHR23168">
    <property type="entry name" value="MITOTIC SPINDLE ASSEMBLY CHECKPOINT PROTEIN MAD1 MITOTIC ARREST DEFICIENT-LIKE PROTEIN 1"/>
    <property type="match status" value="1"/>
</dbReference>
<evidence type="ECO:0000256" key="5">
    <source>
        <dbReference type="ARBA" id="ARBA00023242"/>
    </source>
</evidence>
<reference evidence="8" key="1">
    <citation type="submission" date="2023-01" db="EMBL/GenBank/DDBJ databases">
        <title>Metagenome sequencing of chrysophaentin producing Chrysophaeum taylorii.</title>
        <authorList>
            <person name="Davison J."/>
            <person name="Bewley C."/>
        </authorList>
    </citation>
    <scope>NUCLEOTIDE SEQUENCE</scope>
    <source>
        <strain evidence="8">NIES-1699</strain>
    </source>
</reference>
<dbReference type="Pfam" id="PF05557">
    <property type="entry name" value="MAD"/>
    <property type="match status" value="1"/>
</dbReference>
<dbReference type="GO" id="GO:0007094">
    <property type="term" value="P:mitotic spindle assembly checkpoint signaling"/>
    <property type="evidence" value="ECO:0007669"/>
    <property type="project" value="InterPro"/>
</dbReference>
<sequence>MKRGRCEEEEEKTVRLECDLAGLLATFDEKEKLRSAESAWRESDRERLKLEHEQRWLLDELEEARKARKAEVVVYKERVVEDTTSEKLLEARREIAELRKERALTVARHARELEGARRGVREEEEKIVPSVSKEEKYAAEICGLKAKVAELEAALKRKKPSAVAEERIRALEKVIERHVGTDDAAIECERLRQEQKEWHAHFCGGGEKTPAAAFLKVKGLREDLSKEKDRSRNLERLVEEKKREADAYERKLDAVEAVLGKAKVVEREAELNRLEVEALKRLVLSTDDVDHSTYLRDLETTLAKERALLSPPPPQEEEEEEECRVVHLIKNPTKNRGMRDETKLNERLKERFREHLAWFREAVYLLLGFKIDMTTTKDGPHVRLRSMFAESPQDALLFQWTDDGVVQLLSTPFASRLDERLFASLQLCNSVPAFLANVQLSLWESTTKVS</sequence>
<protein>
    <recommendedName>
        <fullName evidence="10">Spindle assembly checkpoint component MAD1</fullName>
    </recommendedName>
</protein>
<evidence type="ECO:0008006" key="10">
    <source>
        <dbReference type="Google" id="ProtNLM"/>
    </source>
</evidence>
<keyword evidence="9" id="KW-1185">Reference proteome</keyword>
<keyword evidence="6" id="KW-0131">Cell cycle</keyword>
<dbReference type="InterPro" id="IPR008672">
    <property type="entry name" value="Mad1"/>
</dbReference>
<evidence type="ECO:0000313" key="9">
    <source>
        <dbReference type="Proteomes" id="UP001230188"/>
    </source>
</evidence>
<gene>
    <name evidence="8" type="ORF">CTAYLR_002619</name>
</gene>
<keyword evidence="5" id="KW-0539">Nucleus</keyword>
<dbReference type="GO" id="GO:0051301">
    <property type="term" value="P:cell division"/>
    <property type="evidence" value="ECO:0007669"/>
    <property type="project" value="UniProtKB-KW"/>
</dbReference>